<name>A0A3S5FFW1_9PLAT</name>
<accession>A0A3S5FFW1</accession>
<dbReference type="Proteomes" id="UP000784294">
    <property type="component" value="Unassembled WGS sequence"/>
</dbReference>
<proteinExistence type="predicted"/>
<feature type="compositionally biased region" description="Polar residues" evidence="1">
    <location>
        <begin position="77"/>
        <end position="88"/>
    </location>
</feature>
<comment type="caution">
    <text evidence="2">The sequence shown here is derived from an EMBL/GenBank/DDBJ whole genome shotgun (WGS) entry which is preliminary data.</text>
</comment>
<reference evidence="2" key="1">
    <citation type="submission" date="2018-11" db="EMBL/GenBank/DDBJ databases">
        <authorList>
            <consortium name="Pathogen Informatics"/>
        </authorList>
    </citation>
    <scope>NUCLEOTIDE SEQUENCE</scope>
</reference>
<evidence type="ECO:0000313" key="2">
    <source>
        <dbReference type="EMBL" id="VEL34307.1"/>
    </source>
</evidence>
<evidence type="ECO:0000313" key="3">
    <source>
        <dbReference type="Proteomes" id="UP000784294"/>
    </source>
</evidence>
<evidence type="ECO:0000256" key="1">
    <source>
        <dbReference type="SAM" id="MobiDB-lite"/>
    </source>
</evidence>
<dbReference type="AlphaFoldDB" id="A0A3S5FFW1"/>
<protein>
    <submittedName>
        <fullName evidence="2">Uncharacterized protein</fullName>
    </submittedName>
</protein>
<sequence length="133" mass="15539">MSEFVPFPGRILYPSRELARMRLDLISRVNNLAMRDRRIKRLIDIHSRFPPNVKLLNEQLFTLLDEELLNNAREYQGLNQSSTESTPGVYQKRKSHDAESDLNNKRRKIGALAESAYFSMNHSSMAYFICIYV</sequence>
<gene>
    <name evidence="2" type="ORF">PXEA_LOCUS27747</name>
</gene>
<keyword evidence="3" id="KW-1185">Reference proteome</keyword>
<feature type="region of interest" description="Disordered" evidence="1">
    <location>
        <begin position="76"/>
        <end position="103"/>
    </location>
</feature>
<organism evidence="2 3">
    <name type="scientific">Protopolystoma xenopodis</name>
    <dbReference type="NCBI Taxonomy" id="117903"/>
    <lineage>
        <taxon>Eukaryota</taxon>
        <taxon>Metazoa</taxon>
        <taxon>Spiralia</taxon>
        <taxon>Lophotrochozoa</taxon>
        <taxon>Platyhelminthes</taxon>
        <taxon>Monogenea</taxon>
        <taxon>Polyopisthocotylea</taxon>
        <taxon>Polystomatidea</taxon>
        <taxon>Polystomatidae</taxon>
        <taxon>Protopolystoma</taxon>
    </lineage>
</organism>
<dbReference type="EMBL" id="CAAALY010247403">
    <property type="protein sequence ID" value="VEL34307.1"/>
    <property type="molecule type" value="Genomic_DNA"/>
</dbReference>